<accession>A0A218YXD2</accession>
<dbReference type="PANTHER" id="PTHR32361:SF9">
    <property type="entry name" value="FERRIC REDUCTASE TRANSMEMBRANE COMPONENT 3-RELATED"/>
    <property type="match status" value="1"/>
</dbReference>
<gene>
    <name evidence="14" type="ORF">B2J93_3749</name>
</gene>
<protein>
    <submittedName>
        <fullName evidence="14">Ferric reductase like transmembrane component</fullName>
    </submittedName>
</protein>
<dbReference type="PROSITE" id="PS51384">
    <property type="entry name" value="FAD_FR"/>
    <property type="match status" value="1"/>
</dbReference>
<dbReference type="GO" id="GO:0005886">
    <property type="term" value="C:plasma membrane"/>
    <property type="evidence" value="ECO:0007669"/>
    <property type="project" value="TreeGrafter"/>
</dbReference>
<keyword evidence="6" id="KW-0560">Oxidoreductase</keyword>
<keyword evidence="15" id="KW-1185">Reference proteome</keyword>
<dbReference type="OrthoDB" id="167398at2759"/>
<organism evidence="14 15">
    <name type="scientific">Diplocarpon coronariae</name>
    <dbReference type="NCBI Taxonomy" id="2795749"/>
    <lineage>
        <taxon>Eukaryota</taxon>
        <taxon>Fungi</taxon>
        <taxon>Dikarya</taxon>
        <taxon>Ascomycota</taxon>
        <taxon>Pezizomycotina</taxon>
        <taxon>Leotiomycetes</taxon>
        <taxon>Helotiales</taxon>
        <taxon>Drepanopezizaceae</taxon>
        <taxon>Diplocarpon</taxon>
    </lineage>
</organism>
<comment type="subcellular location">
    <subcellularLocation>
        <location evidence="1">Membrane</location>
        <topology evidence="1">Multi-pass membrane protein</topology>
    </subcellularLocation>
</comment>
<evidence type="ECO:0000256" key="5">
    <source>
        <dbReference type="ARBA" id="ARBA00022989"/>
    </source>
</evidence>
<evidence type="ECO:0000256" key="6">
    <source>
        <dbReference type="ARBA" id="ARBA00023002"/>
    </source>
</evidence>
<dbReference type="PANTHER" id="PTHR32361">
    <property type="entry name" value="FERRIC/CUPRIC REDUCTASE TRANSMEMBRANE COMPONENT"/>
    <property type="match status" value="1"/>
</dbReference>
<dbReference type="InterPro" id="IPR017927">
    <property type="entry name" value="FAD-bd_FR_type"/>
</dbReference>
<dbReference type="SUPFAM" id="SSF52343">
    <property type="entry name" value="Ferredoxin reductase-like, C-terminal NADP-linked domain"/>
    <property type="match status" value="1"/>
</dbReference>
<keyword evidence="4 11" id="KW-0812">Transmembrane</keyword>
<name>A0A218YXD2_9HELO</name>
<dbReference type="GO" id="GO:0006826">
    <property type="term" value="P:iron ion transport"/>
    <property type="evidence" value="ECO:0007669"/>
    <property type="project" value="TreeGrafter"/>
</dbReference>
<evidence type="ECO:0000256" key="2">
    <source>
        <dbReference type="ARBA" id="ARBA00006278"/>
    </source>
</evidence>
<feature type="signal peptide" evidence="12">
    <location>
        <begin position="1"/>
        <end position="22"/>
    </location>
</feature>
<feature type="domain" description="FAD-binding FR-type" evidence="13">
    <location>
        <begin position="448"/>
        <end position="620"/>
    </location>
</feature>
<feature type="region of interest" description="Disordered" evidence="10">
    <location>
        <begin position="524"/>
        <end position="545"/>
    </location>
</feature>
<keyword evidence="7" id="KW-0406">Ion transport</keyword>
<feature type="transmembrane region" description="Helical" evidence="11">
    <location>
        <begin position="423"/>
        <end position="440"/>
    </location>
</feature>
<dbReference type="Pfam" id="PF01794">
    <property type="entry name" value="Ferric_reduct"/>
    <property type="match status" value="1"/>
</dbReference>
<dbReference type="FunCoup" id="A0A218YXD2">
    <property type="interactions" value="324"/>
</dbReference>
<reference evidence="14 15" key="1">
    <citation type="submission" date="2017-04" db="EMBL/GenBank/DDBJ databases">
        <title>Draft genome sequence of Marssonina coronaria NL1: causal agent of apple blotch.</title>
        <authorList>
            <person name="Cheng Q."/>
        </authorList>
    </citation>
    <scope>NUCLEOTIDE SEQUENCE [LARGE SCALE GENOMIC DNA]</scope>
    <source>
        <strain evidence="14 15">NL1</strain>
    </source>
</reference>
<feature type="transmembrane region" description="Helical" evidence="11">
    <location>
        <begin position="367"/>
        <end position="385"/>
    </location>
</feature>
<comment type="similarity">
    <text evidence="2">Belongs to the ferric reductase (FRE) family.</text>
</comment>
<evidence type="ECO:0000256" key="3">
    <source>
        <dbReference type="ARBA" id="ARBA00022448"/>
    </source>
</evidence>
<evidence type="ECO:0000256" key="7">
    <source>
        <dbReference type="ARBA" id="ARBA00023065"/>
    </source>
</evidence>
<dbReference type="InterPro" id="IPR051410">
    <property type="entry name" value="Ferric/Cupric_Reductase"/>
</dbReference>
<feature type="transmembrane region" description="Helical" evidence="11">
    <location>
        <begin position="179"/>
        <end position="202"/>
    </location>
</feature>
<feature type="compositionally biased region" description="Polar residues" evidence="10">
    <location>
        <begin position="717"/>
        <end position="731"/>
    </location>
</feature>
<feature type="transmembrane region" description="Helical" evidence="11">
    <location>
        <begin position="397"/>
        <end position="417"/>
    </location>
</feature>
<keyword evidence="8 11" id="KW-0472">Membrane</keyword>
<dbReference type="GO" id="GO:0015677">
    <property type="term" value="P:copper ion import"/>
    <property type="evidence" value="ECO:0007669"/>
    <property type="project" value="TreeGrafter"/>
</dbReference>
<keyword evidence="12" id="KW-0732">Signal</keyword>
<dbReference type="Proteomes" id="UP000242519">
    <property type="component" value="Unassembled WGS sequence"/>
</dbReference>
<dbReference type="Gene3D" id="3.40.50.80">
    <property type="entry name" value="Nucleotide-binding domain of ferredoxin-NADP reductase (FNR) module"/>
    <property type="match status" value="1"/>
</dbReference>
<dbReference type="InParanoid" id="A0A218YXD2"/>
<sequence length="791" mass="85787">MGSISAVVLFLFSLHAVQDVSAGANGIIGFGLSLYQDQCCQACYDSLSALSLSCTTFGDDASAGAGDMGGMSMGTTSPECYATNAPWLETMAYCIKSNCEAHGYPAREQASCFSKHAVAGASTPTFQQSLPSVAPTVELEADAMWLNATSLVNREIYSSTYGTEAEFARSEYIHTRYSLILYLITIGLIVAAGLLAQARALYPALQKSLSTSRLWAKCQQYILLPALFGSRHLEPLPGHVGYLPGRPLGLFITLYVVMNVILCSVSFRSFQPNTFWPSTGAELCEYVGNRTGTLSMVNMSMAILFAGRNNLLIALTGWSQTTFLTLHRWAARVATVQAVAHSLAYTVQYFEPAMGGAKAYAAKAAETFYWVGIMATIAMCLAATHSMLPVRARWYETFLAAHIALVILTLVTLWYHLVPHFGYLYGYQVWLYICFAFWVSDRLGRGVRMLWYNRIGESTAMVEAIPGCDVLQVTLFPRTWRFGPGQHSFLYLPDSSLYLPGIGAKFWENHPFSVAGWRREGEPSAAALSSPPTAHPDQEEKGSEDPDVIAVAADAPLLPASERPVLMRGGERQECASIQFLLRVHSGMTASLQRRVLASSSGGAEVAMYTEGPYAGHRATLSPLANADTILLLVGGIGITAALGFLQEFMSSRLHTGAGARSRYTSAARLILAWSAREVSLIQHVQANFLAQARPAGVELRLWCTGLKDSPADSPAEGSQDSAHVPSRSTAGVTMGKMHIRSVMRDSVEEGLRTTVLVCGPGGMIDEATREVVSCVEDGMKIDLIREVYGW</sequence>
<evidence type="ECO:0000256" key="11">
    <source>
        <dbReference type="SAM" id="Phobius"/>
    </source>
</evidence>
<evidence type="ECO:0000256" key="9">
    <source>
        <dbReference type="ARBA" id="ARBA00023180"/>
    </source>
</evidence>
<dbReference type="SFLD" id="SFLDG01168">
    <property type="entry name" value="Ferric_reductase_subgroup_(FRE"/>
    <property type="match status" value="1"/>
</dbReference>
<feature type="region of interest" description="Disordered" evidence="10">
    <location>
        <begin position="711"/>
        <end position="731"/>
    </location>
</feature>
<evidence type="ECO:0000256" key="1">
    <source>
        <dbReference type="ARBA" id="ARBA00004141"/>
    </source>
</evidence>
<keyword evidence="5 11" id="KW-1133">Transmembrane helix</keyword>
<keyword evidence="9" id="KW-0325">Glycoprotein</keyword>
<dbReference type="InterPro" id="IPR013130">
    <property type="entry name" value="Fe3_Rdtase_TM_dom"/>
</dbReference>
<dbReference type="InterPro" id="IPR013121">
    <property type="entry name" value="Fe_red_NAD-bd_6"/>
</dbReference>
<evidence type="ECO:0000256" key="12">
    <source>
        <dbReference type="SAM" id="SignalP"/>
    </source>
</evidence>
<dbReference type="GO" id="GO:0000293">
    <property type="term" value="F:ferric-chelate reductase activity"/>
    <property type="evidence" value="ECO:0007669"/>
    <property type="project" value="UniProtKB-ARBA"/>
</dbReference>
<keyword evidence="3" id="KW-0813">Transport</keyword>
<dbReference type="GO" id="GO:0006879">
    <property type="term" value="P:intracellular iron ion homeostasis"/>
    <property type="evidence" value="ECO:0007669"/>
    <property type="project" value="TreeGrafter"/>
</dbReference>
<dbReference type="Pfam" id="PF08030">
    <property type="entry name" value="NAD_binding_6"/>
    <property type="match status" value="1"/>
</dbReference>
<feature type="transmembrane region" description="Helical" evidence="11">
    <location>
        <begin position="248"/>
        <end position="267"/>
    </location>
</feature>
<comment type="caution">
    <text evidence="14">The sequence shown here is derived from an EMBL/GenBank/DDBJ whole genome shotgun (WGS) entry which is preliminary data.</text>
</comment>
<evidence type="ECO:0000259" key="13">
    <source>
        <dbReference type="PROSITE" id="PS51384"/>
    </source>
</evidence>
<evidence type="ECO:0000313" key="14">
    <source>
        <dbReference type="EMBL" id="OWP00338.1"/>
    </source>
</evidence>
<evidence type="ECO:0000256" key="8">
    <source>
        <dbReference type="ARBA" id="ARBA00023136"/>
    </source>
</evidence>
<evidence type="ECO:0000256" key="4">
    <source>
        <dbReference type="ARBA" id="ARBA00022692"/>
    </source>
</evidence>
<dbReference type="SFLD" id="SFLDS00052">
    <property type="entry name" value="Ferric_Reductase_Domain"/>
    <property type="match status" value="1"/>
</dbReference>
<dbReference type="EMBL" id="MZNU01000330">
    <property type="protein sequence ID" value="OWP00338.1"/>
    <property type="molecule type" value="Genomic_DNA"/>
</dbReference>
<evidence type="ECO:0000313" key="15">
    <source>
        <dbReference type="Proteomes" id="UP000242519"/>
    </source>
</evidence>
<dbReference type="InterPro" id="IPR039261">
    <property type="entry name" value="FNR_nucleotide-bd"/>
</dbReference>
<evidence type="ECO:0000256" key="10">
    <source>
        <dbReference type="SAM" id="MobiDB-lite"/>
    </source>
</evidence>
<feature type="chain" id="PRO_5012623357" evidence="12">
    <location>
        <begin position="23"/>
        <end position="791"/>
    </location>
</feature>
<dbReference type="STRING" id="503106.A0A218YXD2"/>
<proteinExistence type="inferred from homology"/>
<dbReference type="CDD" id="cd06186">
    <property type="entry name" value="NOX_Duox_like_FAD_NADP"/>
    <property type="match status" value="1"/>
</dbReference>
<dbReference type="AlphaFoldDB" id="A0A218YXD2"/>